<dbReference type="OrthoDB" id="1912886at2759"/>
<dbReference type="PANTHER" id="PTHR31744:SF210">
    <property type="entry name" value="NAC DOMAIN-CONTAINING PROTEIN 86-LIKE"/>
    <property type="match status" value="1"/>
</dbReference>
<keyword evidence="1" id="KW-0805">Transcription regulation</keyword>
<dbReference type="SUPFAM" id="SSF101941">
    <property type="entry name" value="NAC domain"/>
    <property type="match status" value="1"/>
</dbReference>
<gene>
    <name evidence="7" type="primary">LOC103633135</name>
</gene>
<feature type="region of interest" description="Disordered" evidence="5">
    <location>
        <begin position="118"/>
        <end position="155"/>
    </location>
</feature>
<dbReference type="InterPro" id="IPR003441">
    <property type="entry name" value="NAC-dom"/>
</dbReference>
<keyword evidence="2" id="KW-0238">DNA-binding</keyword>
<dbReference type="EnsemblPlants" id="Zm00001eb320820_T002">
    <property type="protein sequence ID" value="Zm00001eb320820_P002"/>
    <property type="gene ID" value="Zm00001eb320820"/>
</dbReference>
<dbReference type="SMR" id="A0A804QE85"/>
<evidence type="ECO:0000313" key="7">
    <source>
        <dbReference type="EnsemblPlants" id="Zm00001eb320820_P002"/>
    </source>
</evidence>
<dbReference type="Pfam" id="PF02365">
    <property type="entry name" value="NAM"/>
    <property type="match status" value="1"/>
</dbReference>
<dbReference type="InterPro" id="IPR036093">
    <property type="entry name" value="NAC_dom_sf"/>
</dbReference>
<dbReference type="Gene3D" id="2.170.150.80">
    <property type="entry name" value="NAC domain"/>
    <property type="match status" value="1"/>
</dbReference>
<evidence type="ECO:0000256" key="5">
    <source>
        <dbReference type="SAM" id="MobiDB-lite"/>
    </source>
</evidence>
<reference evidence="8" key="1">
    <citation type="submission" date="2015-12" db="EMBL/GenBank/DDBJ databases">
        <title>Update maize B73 reference genome by single molecule sequencing technologies.</title>
        <authorList>
            <consortium name="Maize Genome Sequencing Project"/>
            <person name="Ware D."/>
        </authorList>
    </citation>
    <scope>NUCLEOTIDE SEQUENCE [LARGE SCALE GENOMIC DNA]</scope>
    <source>
        <strain evidence="8">cv. B73</strain>
    </source>
</reference>
<evidence type="ECO:0000256" key="1">
    <source>
        <dbReference type="ARBA" id="ARBA00023015"/>
    </source>
</evidence>
<proteinExistence type="predicted"/>
<dbReference type="PANTHER" id="PTHR31744">
    <property type="entry name" value="PROTEIN CUP-SHAPED COTYLEDON 2-RELATED"/>
    <property type="match status" value="1"/>
</dbReference>
<dbReference type="Proteomes" id="UP000007305">
    <property type="component" value="Chromosome 7"/>
</dbReference>
<dbReference type="PROSITE" id="PS51005">
    <property type="entry name" value="NAC"/>
    <property type="match status" value="1"/>
</dbReference>
<dbReference type="Gramene" id="Zm00001eb320820_T002">
    <property type="protein sequence ID" value="Zm00001eb320820_P002"/>
    <property type="gene ID" value="Zm00001eb320820"/>
</dbReference>
<evidence type="ECO:0000256" key="2">
    <source>
        <dbReference type="ARBA" id="ARBA00023125"/>
    </source>
</evidence>
<name>A0A804QE85_MAIZE</name>
<feature type="domain" description="NAC" evidence="6">
    <location>
        <begin position="1"/>
        <end position="109"/>
    </location>
</feature>
<dbReference type="GO" id="GO:0006355">
    <property type="term" value="P:regulation of DNA-templated transcription"/>
    <property type="evidence" value="ECO:0007669"/>
    <property type="project" value="InterPro"/>
</dbReference>
<evidence type="ECO:0000259" key="6">
    <source>
        <dbReference type="PROSITE" id="PS51005"/>
    </source>
</evidence>
<evidence type="ECO:0000256" key="3">
    <source>
        <dbReference type="ARBA" id="ARBA00023163"/>
    </source>
</evidence>
<dbReference type="AlphaFoldDB" id="A0A804QE85"/>
<reference evidence="7" key="2">
    <citation type="submission" date="2019-07" db="EMBL/GenBank/DDBJ databases">
        <authorList>
            <person name="Seetharam A."/>
            <person name="Woodhouse M."/>
            <person name="Cannon E."/>
        </authorList>
    </citation>
    <scope>NUCLEOTIDE SEQUENCE [LARGE SCALE GENOMIC DNA]</scope>
    <source>
        <strain evidence="7">cv. B73</strain>
    </source>
</reference>
<sequence>MFVLEEKSFLPGRDSEWYFFGPRDRKYPNGCRTNRATQAGYWKSTGKDRQISYQNRSIGMKKTLVYYKGRAPQGLRTSWVMHEYRIEESECENTMGIQDSYALCRVFKKNVALGELQKQKQGECSSSQSKEKQEQFTSIRDAGQSSGSNEHGKDNTWMQFIADDLWCNQTK</sequence>
<protein>
    <recommendedName>
        <fullName evidence="6">NAC domain-containing protein</fullName>
    </recommendedName>
</protein>
<accession>A0A804QE85</accession>
<evidence type="ECO:0000313" key="8">
    <source>
        <dbReference type="Proteomes" id="UP000007305"/>
    </source>
</evidence>
<keyword evidence="4" id="KW-0539">Nucleus</keyword>
<evidence type="ECO:0000256" key="4">
    <source>
        <dbReference type="ARBA" id="ARBA00023242"/>
    </source>
</evidence>
<keyword evidence="3" id="KW-0804">Transcription</keyword>
<dbReference type="GO" id="GO:0003677">
    <property type="term" value="F:DNA binding"/>
    <property type="evidence" value="ECO:0007669"/>
    <property type="project" value="UniProtKB-KW"/>
</dbReference>
<reference evidence="7" key="3">
    <citation type="submission" date="2021-05" db="UniProtKB">
        <authorList>
            <consortium name="EnsemblPlants"/>
        </authorList>
    </citation>
    <scope>IDENTIFICATION</scope>
    <source>
        <strain evidence="7">cv. B73</strain>
    </source>
</reference>
<keyword evidence="8" id="KW-1185">Reference proteome</keyword>
<organism evidence="7 8">
    <name type="scientific">Zea mays</name>
    <name type="common">Maize</name>
    <dbReference type="NCBI Taxonomy" id="4577"/>
    <lineage>
        <taxon>Eukaryota</taxon>
        <taxon>Viridiplantae</taxon>
        <taxon>Streptophyta</taxon>
        <taxon>Embryophyta</taxon>
        <taxon>Tracheophyta</taxon>
        <taxon>Spermatophyta</taxon>
        <taxon>Magnoliopsida</taxon>
        <taxon>Liliopsida</taxon>
        <taxon>Poales</taxon>
        <taxon>Poaceae</taxon>
        <taxon>PACMAD clade</taxon>
        <taxon>Panicoideae</taxon>
        <taxon>Andropogonodae</taxon>
        <taxon>Andropogoneae</taxon>
        <taxon>Tripsacinae</taxon>
        <taxon>Zea</taxon>
    </lineage>
</organism>